<proteinExistence type="predicted"/>
<dbReference type="AlphaFoldDB" id="A0A6J7GTH6"/>
<accession>A0A6J7GTH6</accession>
<dbReference type="GO" id="GO:0006950">
    <property type="term" value="P:response to stress"/>
    <property type="evidence" value="ECO:0007669"/>
    <property type="project" value="TreeGrafter"/>
</dbReference>
<dbReference type="Gene3D" id="1.10.10.10">
    <property type="entry name" value="Winged helix-like DNA-binding domain superfamily/Winged helix DNA-binding domain"/>
    <property type="match status" value="1"/>
</dbReference>
<sequence>MTNWLSHEQQEVWRAWLSATSLLPDQLGRDLQRDSGLTIPDYEILVKLSEATDQKIRMSDLAERTLSSRSRLSHQIDRMEKSGFVVREECPDDRRGSFAVLTAEGKKLLVSAAPAHVESVRRHLVDVLTPEEFESLGNACTKVSNHLKSLTLNN</sequence>
<dbReference type="Pfam" id="PF01047">
    <property type="entry name" value="MarR"/>
    <property type="match status" value="1"/>
</dbReference>
<evidence type="ECO:0000259" key="1">
    <source>
        <dbReference type="PROSITE" id="PS50995"/>
    </source>
</evidence>
<dbReference type="InterPro" id="IPR036388">
    <property type="entry name" value="WH-like_DNA-bd_sf"/>
</dbReference>
<dbReference type="PANTHER" id="PTHR33164">
    <property type="entry name" value="TRANSCRIPTIONAL REGULATOR, MARR FAMILY"/>
    <property type="match status" value="1"/>
</dbReference>
<reference evidence="2" key="1">
    <citation type="submission" date="2020-05" db="EMBL/GenBank/DDBJ databases">
        <authorList>
            <person name="Chiriac C."/>
            <person name="Salcher M."/>
            <person name="Ghai R."/>
            <person name="Kavagutti S V."/>
        </authorList>
    </citation>
    <scope>NUCLEOTIDE SEQUENCE</scope>
</reference>
<dbReference type="PRINTS" id="PR00598">
    <property type="entry name" value="HTHMARR"/>
</dbReference>
<dbReference type="SUPFAM" id="SSF46785">
    <property type="entry name" value="Winged helix' DNA-binding domain"/>
    <property type="match status" value="1"/>
</dbReference>
<dbReference type="PROSITE" id="PS50995">
    <property type="entry name" value="HTH_MARR_2"/>
    <property type="match status" value="1"/>
</dbReference>
<dbReference type="InterPro" id="IPR039422">
    <property type="entry name" value="MarR/SlyA-like"/>
</dbReference>
<dbReference type="InterPro" id="IPR036390">
    <property type="entry name" value="WH_DNA-bd_sf"/>
</dbReference>
<dbReference type="EMBL" id="CAFBPZ010000052">
    <property type="protein sequence ID" value="CAB5038801.1"/>
    <property type="molecule type" value="Genomic_DNA"/>
</dbReference>
<name>A0A6J7GTH6_9ZZZZ</name>
<dbReference type="GO" id="GO:0003700">
    <property type="term" value="F:DNA-binding transcription factor activity"/>
    <property type="evidence" value="ECO:0007669"/>
    <property type="project" value="InterPro"/>
</dbReference>
<evidence type="ECO:0000313" key="2">
    <source>
        <dbReference type="EMBL" id="CAB4910246.1"/>
    </source>
</evidence>
<dbReference type="PANTHER" id="PTHR33164:SF99">
    <property type="entry name" value="MARR FAMILY REGULATORY PROTEIN"/>
    <property type="match status" value="1"/>
</dbReference>
<dbReference type="InterPro" id="IPR000835">
    <property type="entry name" value="HTH_MarR-typ"/>
</dbReference>
<organism evidence="2">
    <name type="scientific">freshwater metagenome</name>
    <dbReference type="NCBI Taxonomy" id="449393"/>
    <lineage>
        <taxon>unclassified sequences</taxon>
        <taxon>metagenomes</taxon>
        <taxon>ecological metagenomes</taxon>
    </lineage>
</organism>
<feature type="domain" description="HTH marR-type" evidence="1">
    <location>
        <begin position="9"/>
        <end position="145"/>
    </location>
</feature>
<dbReference type="SMART" id="SM00347">
    <property type="entry name" value="HTH_MARR"/>
    <property type="match status" value="1"/>
</dbReference>
<evidence type="ECO:0000313" key="3">
    <source>
        <dbReference type="EMBL" id="CAB5038801.1"/>
    </source>
</evidence>
<dbReference type="EMBL" id="CAFBMC010000115">
    <property type="protein sequence ID" value="CAB4910246.1"/>
    <property type="molecule type" value="Genomic_DNA"/>
</dbReference>
<gene>
    <name evidence="2" type="ORF">UFOPK3495_01538</name>
    <name evidence="3" type="ORF">UFOPK4237_00880</name>
</gene>
<protein>
    <submittedName>
        <fullName evidence="2">Unannotated protein</fullName>
    </submittedName>
</protein>